<evidence type="ECO:0000256" key="1">
    <source>
        <dbReference type="ARBA" id="ARBA00022553"/>
    </source>
</evidence>
<reference evidence="5 6" key="1">
    <citation type="submission" date="2019-02" db="EMBL/GenBank/DDBJ databases">
        <title>Deep-cultivation of Planctomycetes and their phenomic and genomic characterization uncovers novel biology.</title>
        <authorList>
            <person name="Wiegand S."/>
            <person name="Jogler M."/>
            <person name="Boedeker C."/>
            <person name="Pinto D."/>
            <person name="Vollmers J."/>
            <person name="Rivas-Marin E."/>
            <person name="Kohn T."/>
            <person name="Peeters S.H."/>
            <person name="Heuer A."/>
            <person name="Rast P."/>
            <person name="Oberbeckmann S."/>
            <person name="Bunk B."/>
            <person name="Jeske O."/>
            <person name="Meyerdierks A."/>
            <person name="Storesund J.E."/>
            <person name="Kallscheuer N."/>
            <person name="Luecker S."/>
            <person name="Lage O.M."/>
            <person name="Pohl T."/>
            <person name="Merkel B.J."/>
            <person name="Hornburger P."/>
            <person name="Mueller R.-W."/>
            <person name="Bruemmer F."/>
            <person name="Labrenz M."/>
            <person name="Spormann A.M."/>
            <person name="Op den Camp H."/>
            <person name="Overmann J."/>
            <person name="Amann R."/>
            <person name="Jetten M.S.M."/>
            <person name="Mascher T."/>
            <person name="Medema M.H."/>
            <person name="Devos D.P."/>
            <person name="Kaster A.-K."/>
            <person name="Ovreas L."/>
            <person name="Rohde M."/>
            <person name="Galperin M.Y."/>
            <person name="Jogler C."/>
        </authorList>
    </citation>
    <scope>NUCLEOTIDE SEQUENCE [LARGE SCALE GENOMIC DNA]</scope>
    <source>
        <strain evidence="5 6">Pan181</strain>
    </source>
</reference>
<organism evidence="5 6">
    <name type="scientific">Aeoliella mucimassa</name>
    <dbReference type="NCBI Taxonomy" id="2527972"/>
    <lineage>
        <taxon>Bacteria</taxon>
        <taxon>Pseudomonadati</taxon>
        <taxon>Planctomycetota</taxon>
        <taxon>Planctomycetia</taxon>
        <taxon>Pirellulales</taxon>
        <taxon>Lacipirellulaceae</taxon>
        <taxon>Aeoliella</taxon>
    </lineage>
</organism>
<dbReference type="GO" id="GO:0004035">
    <property type="term" value="F:alkaline phosphatase activity"/>
    <property type="evidence" value="ECO:0007669"/>
    <property type="project" value="UniProtKB-EC"/>
</dbReference>
<dbReference type="CDD" id="cd16012">
    <property type="entry name" value="ALP"/>
    <property type="match status" value="1"/>
</dbReference>
<gene>
    <name evidence="5" type="primary">phoA</name>
    <name evidence="5" type="ORF">Pan181_29840</name>
</gene>
<dbReference type="AlphaFoldDB" id="A0A518APX8"/>
<evidence type="ECO:0000256" key="3">
    <source>
        <dbReference type="PIRSR" id="PIRSR601952-2"/>
    </source>
</evidence>
<feature type="active site" description="Phosphoserine intermediate" evidence="2">
    <location>
        <position position="244"/>
    </location>
</feature>
<keyword evidence="5" id="KW-0378">Hydrolase</keyword>
<dbReference type="InterPro" id="IPR001952">
    <property type="entry name" value="Alkaline_phosphatase"/>
</dbReference>
<dbReference type="OrthoDB" id="9794455at2"/>
<keyword evidence="3" id="KW-0862">Zinc</keyword>
<feature type="binding site" evidence="3">
    <location>
        <position position="481"/>
    </location>
    <ligand>
        <name>Mg(2+)</name>
        <dbReference type="ChEBI" id="CHEBI:18420"/>
    </ligand>
</feature>
<keyword evidence="3" id="KW-0460">Magnesium</keyword>
<feature type="binding site" evidence="3">
    <location>
        <position position="295"/>
    </location>
    <ligand>
        <name>Mg(2+)</name>
        <dbReference type="ChEBI" id="CHEBI:18420"/>
    </ligand>
</feature>
<dbReference type="PANTHER" id="PTHR11596">
    <property type="entry name" value="ALKALINE PHOSPHATASE"/>
    <property type="match status" value="1"/>
</dbReference>
<dbReference type="Proteomes" id="UP000315750">
    <property type="component" value="Chromosome"/>
</dbReference>
<keyword evidence="6" id="KW-1185">Reference proteome</keyword>
<keyword evidence="3" id="KW-0479">Metal-binding</keyword>
<keyword evidence="4" id="KW-0732">Signal</keyword>
<dbReference type="KEGG" id="amuc:Pan181_29840"/>
<feature type="binding site" evidence="3">
    <location>
        <position position="297"/>
    </location>
    <ligand>
        <name>Mg(2+)</name>
        <dbReference type="ChEBI" id="CHEBI:18420"/>
    </ligand>
</feature>
<evidence type="ECO:0000256" key="2">
    <source>
        <dbReference type="PIRSR" id="PIRSR601952-1"/>
    </source>
</evidence>
<dbReference type="SUPFAM" id="SSF53649">
    <property type="entry name" value="Alkaline phosphatase-like"/>
    <property type="match status" value="1"/>
</dbReference>
<feature type="chain" id="PRO_5021755999" evidence="4">
    <location>
        <begin position="21"/>
        <end position="560"/>
    </location>
</feature>
<comment type="cofactor">
    <cofactor evidence="3">
        <name>Zn(2+)</name>
        <dbReference type="ChEBI" id="CHEBI:29105"/>
    </cofactor>
    <text evidence="3">Binds 2 Zn(2+) ions.</text>
</comment>
<dbReference type="PANTHER" id="PTHR11596:SF5">
    <property type="entry name" value="ALKALINE PHOSPHATASE"/>
    <property type="match status" value="1"/>
</dbReference>
<sequence precursor="true">MLIRLFCLASCVLSAAFVEADEIRDMQTQAIETKHCDAVHWGVDSSRYSSWTSHSNRLIPVYAFGTKGAGEGIDLDSYTGENSPYRDPQKVQHLYQSDVQTSLDSEATYMDQTNIFDLELAAVEAGKKHVFLVVFDGMDWPTTRIAAIYNEQKVSYDEGRGTGTHFQEYQAGGTTQYGWMVTSPYRDGAQVDVNSQRVKNPGSGLPGGYNAQIAGRYPWSLATVPEYLIAGPRDALVRHAYTDSATSATSMNCGVKSYNGAIGVTYEGRPQPSVAHLAQAAGYKIGVVTSVPISHATPAATYSHNVSRNDYQDITRDLLGLPSVSHPEQALQGVDVLIGAGFGVDTDSDRGQGENFVVGNKYLTDQDLKAIDMDHGGNYSVALRTEGVAGKDTLTAAVNKAIENKTRLFGFYGVYGFGGSNDGHLPYASADGAYDPAPGVSGGPIEYSEGDVQENPKLAEMTTAALAVLEATDKPFWMMVEAGDVDWANHDNNIDNSIGAVNSGDAAVKVITDWVEKNSSWEESVLIVTADHGHYMMIDHPELLIRPTQPVTESTDESSK</sequence>
<dbReference type="GO" id="GO:0046872">
    <property type="term" value="F:metal ion binding"/>
    <property type="evidence" value="ECO:0007669"/>
    <property type="project" value="UniProtKB-KW"/>
</dbReference>
<evidence type="ECO:0000256" key="4">
    <source>
        <dbReference type="SAM" id="SignalP"/>
    </source>
</evidence>
<dbReference type="EC" id="3.1.3.1" evidence="5"/>
<feature type="signal peptide" evidence="4">
    <location>
        <begin position="1"/>
        <end position="20"/>
    </location>
</feature>
<comment type="cofactor">
    <cofactor evidence="3">
        <name>Mg(2+)</name>
        <dbReference type="ChEBI" id="CHEBI:18420"/>
    </cofactor>
    <text evidence="3">Binds 1 Mg(2+) ion.</text>
</comment>
<feature type="binding site" evidence="3">
    <location>
        <position position="532"/>
    </location>
    <ligand>
        <name>Zn(2+)</name>
        <dbReference type="ChEBI" id="CHEBI:29105"/>
        <label>2</label>
    </ligand>
</feature>
<accession>A0A518APX8</accession>
<dbReference type="SMART" id="SM00098">
    <property type="entry name" value="alkPPc"/>
    <property type="match status" value="1"/>
</dbReference>
<evidence type="ECO:0000313" key="5">
    <source>
        <dbReference type="EMBL" id="QDU56772.1"/>
    </source>
</evidence>
<feature type="binding site" evidence="3">
    <location>
        <position position="486"/>
    </location>
    <ligand>
        <name>Zn(2+)</name>
        <dbReference type="ChEBI" id="CHEBI:29105"/>
        <label>2</label>
    </ligand>
</feature>
<dbReference type="Pfam" id="PF00245">
    <property type="entry name" value="Alk_phosphatase"/>
    <property type="match status" value="2"/>
</dbReference>
<keyword evidence="1" id="KW-0597">Phosphoprotein</keyword>
<protein>
    <submittedName>
        <fullName evidence="5">Alkaline phosphatase</fullName>
        <ecNumber evidence="5">3.1.3.1</ecNumber>
    </submittedName>
</protein>
<feature type="binding site" evidence="3">
    <location>
        <position position="531"/>
    </location>
    <ligand>
        <name>Zn(2+)</name>
        <dbReference type="ChEBI" id="CHEBI:29105"/>
        <label>2</label>
    </ligand>
</feature>
<evidence type="ECO:0000313" key="6">
    <source>
        <dbReference type="Proteomes" id="UP000315750"/>
    </source>
</evidence>
<dbReference type="InterPro" id="IPR017850">
    <property type="entry name" value="Alkaline_phosphatase_core_sf"/>
</dbReference>
<dbReference type="EMBL" id="CP036278">
    <property type="protein sequence ID" value="QDU56772.1"/>
    <property type="molecule type" value="Genomic_DNA"/>
</dbReference>
<dbReference type="Gene3D" id="3.40.720.10">
    <property type="entry name" value="Alkaline Phosphatase, subunit A"/>
    <property type="match status" value="1"/>
</dbReference>
<feature type="binding site" evidence="3">
    <location>
        <position position="490"/>
    </location>
    <ligand>
        <name>Zn(2+)</name>
        <dbReference type="ChEBI" id="CHEBI:29105"/>
        <label>2</label>
    </ligand>
</feature>
<name>A0A518APX8_9BACT</name>
<proteinExistence type="predicted"/>
<dbReference type="RefSeq" id="WP_145247486.1">
    <property type="nucleotide sequence ID" value="NZ_CP036278.1"/>
</dbReference>